<organism evidence="2 3">
    <name type="scientific">Eleginops maclovinus</name>
    <name type="common">Patagonian blennie</name>
    <name type="synonym">Eleginus maclovinus</name>
    <dbReference type="NCBI Taxonomy" id="56733"/>
    <lineage>
        <taxon>Eukaryota</taxon>
        <taxon>Metazoa</taxon>
        <taxon>Chordata</taxon>
        <taxon>Craniata</taxon>
        <taxon>Vertebrata</taxon>
        <taxon>Euteleostomi</taxon>
        <taxon>Actinopterygii</taxon>
        <taxon>Neopterygii</taxon>
        <taxon>Teleostei</taxon>
        <taxon>Neoteleostei</taxon>
        <taxon>Acanthomorphata</taxon>
        <taxon>Eupercaria</taxon>
        <taxon>Perciformes</taxon>
        <taxon>Notothenioidei</taxon>
        <taxon>Eleginopidae</taxon>
        <taxon>Eleginops</taxon>
    </lineage>
</organism>
<evidence type="ECO:0000313" key="3">
    <source>
        <dbReference type="Proteomes" id="UP001346869"/>
    </source>
</evidence>
<protein>
    <submittedName>
        <fullName evidence="2">Uncharacterized protein</fullName>
    </submittedName>
</protein>
<accession>A0AAN7XE25</accession>
<reference evidence="2 3" key="2">
    <citation type="journal article" date="2023" name="Mol. Biol. Evol.">
        <title>Genomics of Secondarily Temperate Adaptation in the Only Non-Antarctic Icefish.</title>
        <authorList>
            <person name="Rivera-Colon A.G."/>
            <person name="Rayamajhi N."/>
            <person name="Minhas B.F."/>
            <person name="Madrigal G."/>
            <person name="Bilyk K.T."/>
            <person name="Yoon V."/>
            <person name="Hune M."/>
            <person name="Gregory S."/>
            <person name="Cheng C.H.C."/>
            <person name="Catchen J.M."/>
        </authorList>
    </citation>
    <scope>NUCLEOTIDE SEQUENCE [LARGE SCALE GENOMIC DNA]</scope>
    <source>
        <strain evidence="2">JMC-PN-2008</strain>
    </source>
</reference>
<evidence type="ECO:0000313" key="2">
    <source>
        <dbReference type="EMBL" id="KAK5861558.1"/>
    </source>
</evidence>
<gene>
    <name evidence="2" type="ORF">PBY51_022945</name>
</gene>
<name>A0AAN7XE25_ELEMC</name>
<dbReference type="AlphaFoldDB" id="A0AAN7XE25"/>
<comment type="caution">
    <text evidence="2">The sequence shown here is derived from an EMBL/GenBank/DDBJ whole genome shotgun (WGS) entry which is preliminary data.</text>
</comment>
<proteinExistence type="predicted"/>
<evidence type="ECO:0000256" key="1">
    <source>
        <dbReference type="SAM" id="MobiDB-lite"/>
    </source>
</evidence>
<sequence length="139" mass="16033">MKFALVSWSKGKDKDALSVVPINGIVDFDPEDSNKEYLIECCSGKRPSNGWLVEPAHILQLAEKESTLKTAEQKLLQEGTPKSKKRKRGPNKFFLDTGGNCRTSWKKAQWTLQRHLRRRTGPLGRRIKDEAEWRISRRQ</sequence>
<keyword evidence="3" id="KW-1185">Reference proteome</keyword>
<reference evidence="2 3" key="1">
    <citation type="journal article" date="2023" name="Genes (Basel)">
        <title>Chromosome-Level Genome Assembly and Circadian Gene Repertoire of the Patagonia Blennie Eleginops maclovinus-The Closest Ancestral Proxy of Antarctic Cryonotothenioids.</title>
        <authorList>
            <person name="Cheng C.C."/>
            <person name="Rivera-Colon A.G."/>
            <person name="Minhas B.F."/>
            <person name="Wilson L."/>
            <person name="Rayamajhi N."/>
            <person name="Vargas-Chacoff L."/>
            <person name="Catchen J.M."/>
        </authorList>
    </citation>
    <scope>NUCLEOTIDE SEQUENCE [LARGE SCALE GENOMIC DNA]</scope>
    <source>
        <strain evidence="2">JMC-PN-2008</strain>
    </source>
</reference>
<dbReference type="EMBL" id="JAUZQC010000013">
    <property type="protein sequence ID" value="KAK5861558.1"/>
    <property type="molecule type" value="Genomic_DNA"/>
</dbReference>
<dbReference type="Proteomes" id="UP001346869">
    <property type="component" value="Unassembled WGS sequence"/>
</dbReference>
<feature type="region of interest" description="Disordered" evidence="1">
    <location>
        <begin position="74"/>
        <end position="100"/>
    </location>
</feature>